<dbReference type="Gene3D" id="3.40.50.1860">
    <property type="match status" value="2"/>
</dbReference>
<keyword evidence="4 7" id="KW-0573">Peptidoglycan synthesis</keyword>
<evidence type="ECO:0000256" key="2">
    <source>
        <dbReference type="ARBA" id="ARBA00013090"/>
    </source>
</evidence>
<dbReference type="NCBIfam" id="TIGR00067">
    <property type="entry name" value="glut_race"/>
    <property type="match status" value="1"/>
</dbReference>
<keyword evidence="6 7" id="KW-0961">Cell wall biogenesis/degradation</keyword>
<feature type="binding site" evidence="7">
    <location>
        <begin position="15"/>
        <end position="16"/>
    </location>
    <ligand>
        <name>substrate</name>
    </ligand>
</feature>
<evidence type="ECO:0000256" key="4">
    <source>
        <dbReference type="ARBA" id="ARBA00022984"/>
    </source>
</evidence>
<dbReference type="PROSITE" id="PS00923">
    <property type="entry name" value="ASP_GLU_RACEMASE_1"/>
    <property type="match status" value="1"/>
</dbReference>
<dbReference type="PANTHER" id="PTHR21198:SF2">
    <property type="entry name" value="GLUTAMATE RACEMASE"/>
    <property type="match status" value="1"/>
</dbReference>
<evidence type="ECO:0000313" key="8">
    <source>
        <dbReference type="EMBL" id="GAB0056049.1"/>
    </source>
</evidence>
<evidence type="ECO:0000256" key="7">
    <source>
        <dbReference type="HAMAP-Rule" id="MF_00258"/>
    </source>
</evidence>
<name>A0ABQ0C573_9PROT</name>
<proteinExistence type="inferred from homology"/>
<dbReference type="RefSeq" id="WP_420903759.1">
    <property type="nucleotide sequence ID" value="NZ_BAAFGK010000001.1"/>
</dbReference>
<dbReference type="EMBL" id="BAAFGK010000001">
    <property type="protein sequence ID" value="GAB0056049.1"/>
    <property type="molecule type" value="Genomic_DNA"/>
</dbReference>
<feature type="binding site" evidence="7">
    <location>
        <begin position="47"/>
        <end position="48"/>
    </location>
    <ligand>
        <name>substrate</name>
    </ligand>
</feature>
<dbReference type="InterPro" id="IPR018187">
    <property type="entry name" value="Asp/Glu_racemase_AS_1"/>
</dbReference>
<evidence type="ECO:0000256" key="5">
    <source>
        <dbReference type="ARBA" id="ARBA00023235"/>
    </source>
</evidence>
<accession>A0ABQ0C573</accession>
<comment type="similarity">
    <text evidence="7">Belongs to the aspartate/glutamate racemases family.</text>
</comment>
<evidence type="ECO:0000256" key="1">
    <source>
        <dbReference type="ARBA" id="ARBA00001602"/>
    </source>
</evidence>
<feature type="binding site" evidence="7">
    <location>
        <begin position="79"/>
        <end position="80"/>
    </location>
    <ligand>
        <name>substrate</name>
    </ligand>
</feature>
<dbReference type="InterPro" id="IPR001920">
    <property type="entry name" value="Asp/Glu_race"/>
</dbReference>
<gene>
    <name evidence="7 8" type="primary">murI</name>
    <name evidence="8" type="ORF">SIID45300_00349</name>
</gene>
<dbReference type="HAMAP" id="MF_00258">
    <property type="entry name" value="Glu_racemase"/>
    <property type="match status" value="1"/>
</dbReference>
<dbReference type="GO" id="GO:0008881">
    <property type="term" value="F:glutamate racemase activity"/>
    <property type="evidence" value="ECO:0007669"/>
    <property type="project" value="UniProtKB-EC"/>
</dbReference>
<feature type="active site" description="Proton donor/acceptor" evidence="7">
    <location>
        <position position="78"/>
    </location>
</feature>
<comment type="catalytic activity">
    <reaction evidence="1 7">
        <text>L-glutamate = D-glutamate</text>
        <dbReference type="Rhea" id="RHEA:12813"/>
        <dbReference type="ChEBI" id="CHEBI:29985"/>
        <dbReference type="ChEBI" id="CHEBI:29986"/>
        <dbReference type="EC" id="5.1.1.3"/>
    </reaction>
</comment>
<sequence>MDNQRYDERPIGLFDSGVGGLTVLEAVARRFPEESFLYLGDTARVPYGTKSARTVERYTLQVADCLLRRGVKGLVVACNTASALGLAALRAQSPVPVIGVIEPGCRAAATLGGGNRAPRVGVIGTRSTVASGAYPYHLAMLDSAIQVISLACPLFVPLVEEGWVDHPAVRMIVTDTLTPLFTQRLDALILGCTHYPVLKGVIAETMGAGVTLIDSSAAVAEELRRHLGGEIAPAPRGATQRLAFLVTDVADRFKETATRFISGIAVDAVEMVDL</sequence>
<keyword evidence="9" id="KW-1185">Reference proteome</keyword>
<dbReference type="Pfam" id="PF01177">
    <property type="entry name" value="Asp_Glu_race"/>
    <property type="match status" value="1"/>
</dbReference>
<dbReference type="PROSITE" id="PS00924">
    <property type="entry name" value="ASP_GLU_RACEMASE_2"/>
    <property type="match status" value="1"/>
</dbReference>
<organism evidence="8 9">
    <name type="scientific">Candidatus Magnetaquiglobus chichijimensis</name>
    <dbReference type="NCBI Taxonomy" id="3141448"/>
    <lineage>
        <taxon>Bacteria</taxon>
        <taxon>Pseudomonadati</taxon>
        <taxon>Pseudomonadota</taxon>
        <taxon>Magnetococcia</taxon>
        <taxon>Magnetococcales</taxon>
        <taxon>Candidatus Magnetaquicoccaceae</taxon>
        <taxon>Candidatus Magnetaquiglobus</taxon>
    </lineage>
</organism>
<evidence type="ECO:0000256" key="6">
    <source>
        <dbReference type="ARBA" id="ARBA00023316"/>
    </source>
</evidence>
<reference evidence="8 9" key="1">
    <citation type="submission" date="2024-09" db="EMBL/GenBank/DDBJ databases">
        <title>Draft genome sequence of Candidatus Magnetaquicoccaceae bacterium FCR-1.</title>
        <authorList>
            <person name="Shimoshige H."/>
            <person name="Shimamura S."/>
            <person name="Taoka A."/>
            <person name="Kobayashi H."/>
            <person name="Maekawa T."/>
        </authorList>
    </citation>
    <scope>NUCLEOTIDE SEQUENCE [LARGE SCALE GENOMIC DNA]</scope>
    <source>
        <strain evidence="8 9">FCR-1</strain>
    </source>
</reference>
<dbReference type="InterPro" id="IPR033134">
    <property type="entry name" value="Asp/Glu_racemase_AS_2"/>
</dbReference>
<feature type="active site" description="Proton donor/acceptor" evidence="7">
    <location>
        <position position="192"/>
    </location>
</feature>
<dbReference type="SUPFAM" id="SSF53681">
    <property type="entry name" value="Aspartate/glutamate racemase"/>
    <property type="match status" value="2"/>
</dbReference>
<keyword evidence="3 7" id="KW-0133">Cell shape</keyword>
<dbReference type="InterPro" id="IPR015942">
    <property type="entry name" value="Asp/Glu/hydantoin_racemase"/>
</dbReference>
<dbReference type="PANTHER" id="PTHR21198">
    <property type="entry name" value="GLUTAMATE RACEMASE"/>
    <property type="match status" value="1"/>
</dbReference>
<dbReference type="Proteomes" id="UP001628193">
    <property type="component" value="Unassembled WGS sequence"/>
</dbReference>
<protein>
    <recommendedName>
        <fullName evidence="2 7">Glutamate racemase</fullName>
        <ecNumber evidence="2 7">5.1.1.3</ecNumber>
    </recommendedName>
</protein>
<comment type="function">
    <text evidence="7">Provides the (R)-glutamate required for cell wall biosynthesis.</text>
</comment>
<evidence type="ECO:0000256" key="3">
    <source>
        <dbReference type="ARBA" id="ARBA00022960"/>
    </source>
</evidence>
<dbReference type="EC" id="5.1.1.3" evidence="2 7"/>
<keyword evidence="5 7" id="KW-0413">Isomerase</keyword>
<feature type="binding site" evidence="7">
    <location>
        <begin position="193"/>
        <end position="194"/>
    </location>
    <ligand>
        <name>substrate</name>
    </ligand>
</feature>
<dbReference type="InterPro" id="IPR004391">
    <property type="entry name" value="Glu_race"/>
</dbReference>
<comment type="pathway">
    <text evidence="7">Cell wall biogenesis; peptidoglycan biosynthesis.</text>
</comment>
<comment type="caution">
    <text evidence="8">The sequence shown here is derived from an EMBL/GenBank/DDBJ whole genome shotgun (WGS) entry which is preliminary data.</text>
</comment>
<evidence type="ECO:0000313" key="9">
    <source>
        <dbReference type="Proteomes" id="UP001628193"/>
    </source>
</evidence>